<protein>
    <submittedName>
        <fullName evidence="1">Uncharacterized protein</fullName>
    </submittedName>
</protein>
<dbReference type="RefSeq" id="WP_166930080.1">
    <property type="nucleotide sequence ID" value="NZ_BAAADD010000004.1"/>
</dbReference>
<keyword evidence="2" id="KW-1185">Reference proteome</keyword>
<sequence length="58" mass="6380">MRRSMIIGLAIAALLQVGVHSVAPMTDVSLASHRIDWVVMQANTVTRILCDGYTFLVH</sequence>
<evidence type="ECO:0000313" key="2">
    <source>
        <dbReference type="Proteomes" id="UP001499951"/>
    </source>
</evidence>
<organism evidence="1 2">
    <name type="scientific">Rhizomicrobium electricum</name>
    <dbReference type="NCBI Taxonomy" id="480070"/>
    <lineage>
        <taxon>Bacteria</taxon>
        <taxon>Pseudomonadati</taxon>
        <taxon>Pseudomonadota</taxon>
        <taxon>Alphaproteobacteria</taxon>
        <taxon>Micropepsales</taxon>
        <taxon>Micropepsaceae</taxon>
        <taxon>Rhizomicrobium</taxon>
    </lineage>
</organism>
<evidence type="ECO:0000313" key="1">
    <source>
        <dbReference type="EMBL" id="GAA0567875.1"/>
    </source>
</evidence>
<accession>A0ABP3PKH9</accession>
<dbReference type="EMBL" id="BAAADD010000004">
    <property type="protein sequence ID" value="GAA0567875.1"/>
    <property type="molecule type" value="Genomic_DNA"/>
</dbReference>
<name>A0ABP3PKH9_9PROT</name>
<proteinExistence type="predicted"/>
<comment type="caution">
    <text evidence="1">The sequence shown here is derived from an EMBL/GenBank/DDBJ whole genome shotgun (WGS) entry which is preliminary data.</text>
</comment>
<gene>
    <name evidence="1" type="ORF">GCM10008942_15510</name>
</gene>
<reference evidence="2" key="1">
    <citation type="journal article" date="2019" name="Int. J. Syst. Evol. Microbiol.">
        <title>The Global Catalogue of Microorganisms (GCM) 10K type strain sequencing project: providing services to taxonomists for standard genome sequencing and annotation.</title>
        <authorList>
            <consortium name="The Broad Institute Genomics Platform"/>
            <consortium name="The Broad Institute Genome Sequencing Center for Infectious Disease"/>
            <person name="Wu L."/>
            <person name="Ma J."/>
        </authorList>
    </citation>
    <scope>NUCLEOTIDE SEQUENCE [LARGE SCALE GENOMIC DNA]</scope>
    <source>
        <strain evidence="2">JCM 15089</strain>
    </source>
</reference>
<dbReference type="Proteomes" id="UP001499951">
    <property type="component" value="Unassembled WGS sequence"/>
</dbReference>